<keyword evidence="1" id="KW-0732">Signal</keyword>
<dbReference type="AlphaFoldDB" id="A0A642C5K6"/>
<proteinExistence type="predicted"/>
<feature type="signal peptide" evidence="1">
    <location>
        <begin position="1"/>
        <end position="26"/>
    </location>
</feature>
<sequence length="93" mass="10475">MRMVNLCKNKLFNTGLMLFLCLGLQAQNKEMRRVATNDCGVTNTQAFLIKGDDYTLPDSFTGSKEAKTCNFGGTVIYAFDQMDIQADYRMEVV</sequence>
<feature type="non-terminal residue" evidence="2">
    <location>
        <position position="93"/>
    </location>
</feature>
<reference evidence="2" key="1">
    <citation type="journal article" date="2019" name="Nat. Med.">
        <title>A library of human gut bacterial isolates paired with longitudinal multiomics data enables mechanistic microbiome research.</title>
        <authorList>
            <person name="Poyet M."/>
            <person name="Groussin M."/>
            <person name="Gibbons S.M."/>
            <person name="Avila-Pacheco J."/>
            <person name="Jiang X."/>
            <person name="Kearney S.M."/>
            <person name="Perrotta A.R."/>
            <person name="Berdy B."/>
            <person name="Zhao S."/>
            <person name="Lieberman T.D."/>
            <person name="Swanson P.K."/>
            <person name="Smith M."/>
            <person name="Roesemann S."/>
            <person name="Alexander J.E."/>
            <person name="Rich S.A."/>
            <person name="Livny J."/>
            <person name="Vlamakis H."/>
            <person name="Clish C."/>
            <person name="Bullock K."/>
            <person name="Deik A."/>
            <person name="Scott J."/>
            <person name="Pierce K.A."/>
            <person name="Xavier R.J."/>
            <person name="Alm E.J."/>
        </authorList>
    </citation>
    <scope>NUCLEOTIDE SEQUENCE</scope>
    <source>
        <strain evidence="2">BIOML-A16</strain>
    </source>
</reference>
<dbReference type="EMBL" id="VWFQ01000122">
    <property type="protein sequence ID" value="KAA4632056.1"/>
    <property type="molecule type" value="Genomic_DNA"/>
</dbReference>
<feature type="chain" id="PRO_5024910119" evidence="1">
    <location>
        <begin position="27"/>
        <end position="93"/>
    </location>
</feature>
<evidence type="ECO:0000313" key="2">
    <source>
        <dbReference type="EMBL" id="KAA4632056.1"/>
    </source>
</evidence>
<evidence type="ECO:0000256" key="1">
    <source>
        <dbReference type="SAM" id="SignalP"/>
    </source>
</evidence>
<comment type="caution">
    <text evidence="2">The sequence shown here is derived from an EMBL/GenBank/DDBJ whole genome shotgun (WGS) entry which is preliminary data.</text>
</comment>
<gene>
    <name evidence="2" type="ORF">F3B52_27070</name>
</gene>
<organism evidence="2">
    <name type="scientific">Bacteroides ovatus</name>
    <dbReference type="NCBI Taxonomy" id="28116"/>
    <lineage>
        <taxon>Bacteria</taxon>
        <taxon>Pseudomonadati</taxon>
        <taxon>Bacteroidota</taxon>
        <taxon>Bacteroidia</taxon>
        <taxon>Bacteroidales</taxon>
        <taxon>Bacteroidaceae</taxon>
        <taxon>Bacteroides</taxon>
    </lineage>
</organism>
<name>A0A642C5K6_BACOV</name>
<accession>A0A642C5K6</accession>
<protein>
    <submittedName>
        <fullName evidence="2">Uncharacterized protein</fullName>
    </submittedName>
</protein>